<dbReference type="AlphaFoldDB" id="A0A521DDZ7"/>
<keyword evidence="3" id="KW-1185">Reference proteome</keyword>
<keyword evidence="1" id="KW-0732">Signal</keyword>
<dbReference type="RefSeq" id="WP_142454477.1">
    <property type="nucleotide sequence ID" value="NZ_FXTP01000008.1"/>
</dbReference>
<accession>A0A521DDZ7</accession>
<evidence type="ECO:0008006" key="4">
    <source>
        <dbReference type="Google" id="ProtNLM"/>
    </source>
</evidence>
<sequence length="115" mass="13145">MKTTFFTLVFALIFSSTLFAQQTVTNEKHERVLTHVSQNIFDVTFFDSNGDIVQEGQYWKEDKKFKPHGTWVLYGYQSNEVVTVAEFDKGKQLSIQTTIDGELISANKSLLTAKK</sequence>
<evidence type="ECO:0000256" key="1">
    <source>
        <dbReference type="SAM" id="SignalP"/>
    </source>
</evidence>
<name>A0A521DDZ7_9BACT</name>
<dbReference type="OrthoDB" id="1524852at2"/>
<organism evidence="2 3">
    <name type="scientific">Gracilimonas mengyeensis</name>
    <dbReference type="NCBI Taxonomy" id="1302730"/>
    <lineage>
        <taxon>Bacteria</taxon>
        <taxon>Pseudomonadati</taxon>
        <taxon>Balneolota</taxon>
        <taxon>Balneolia</taxon>
        <taxon>Balneolales</taxon>
        <taxon>Balneolaceae</taxon>
        <taxon>Gracilimonas</taxon>
    </lineage>
</organism>
<evidence type="ECO:0000313" key="3">
    <source>
        <dbReference type="Proteomes" id="UP000317557"/>
    </source>
</evidence>
<proteinExistence type="predicted"/>
<dbReference type="EMBL" id="FXTP01000008">
    <property type="protein sequence ID" value="SMO69180.1"/>
    <property type="molecule type" value="Genomic_DNA"/>
</dbReference>
<protein>
    <recommendedName>
        <fullName evidence="4">MORN repeat variant</fullName>
    </recommendedName>
</protein>
<feature type="chain" id="PRO_5022031930" description="MORN repeat variant" evidence="1">
    <location>
        <begin position="21"/>
        <end position="115"/>
    </location>
</feature>
<gene>
    <name evidence="2" type="ORF">SAMN06265219_1088</name>
</gene>
<reference evidence="2 3" key="1">
    <citation type="submission" date="2017-05" db="EMBL/GenBank/DDBJ databases">
        <authorList>
            <person name="Varghese N."/>
            <person name="Submissions S."/>
        </authorList>
    </citation>
    <scope>NUCLEOTIDE SEQUENCE [LARGE SCALE GENOMIC DNA]</scope>
    <source>
        <strain evidence="2 3">DSM 21985</strain>
    </source>
</reference>
<feature type="signal peptide" evidence="1">
    <location>
        <begin position="1"/>
        <end position="20"/>
    </location>
</feature>
<dbReference type="Proteomes" id="UP000317557">
    <property type="component" value="Unassembled WGS sequence"/>
</dbReference>
<evidence type="ECO:0000313" key="2">
    <source>
        <dbReference type="EMBL" id="SMO69180.1"/>
    </source>
</evidence>